<keyword evidence="2" id="KW-0813">Transport</keyword>
<keyword evidence="4" id="KW-0630">Potassium</keyword>
<evidence type="ECO:0000313" key="10">
    <source>
        <dbReference type="Proteomes" id="UP000522720"/>
    </source>
</evidence>
<dbReference type="NCBIfam" id="NF007039">
    <property type="entry name" value="PRK09496.3-2"/>
    <property type="match status" value="1"/>
</dbReference>
<gene>
    <name evidence="9" type="primary">trkA</name>
    <name evidence="9" type="ORF">HF992_05320</name>
</gene>
<dbReference type="Proteomes" id="UP000522720">
    <property type="component" value="Unassembled WGS sequence"/>
</dbReference>
<evidence type="ECO:0000259" key="7">
    <source>
        <dbReference type="PROSITE" id="PS51201"/>
    </source>
</evidence>
<evidence type="ECO:0000256" key="2">
    <source>
        <dbReference type="ARBA" id="ARBA00022448"/>
    </source>
</evidence>
<dbReference type="Pfam" id="PF02080">
    <property type="entry name" value="TrkA_C"/>
    <property type="match status" value="2"/>
</dbReference>
<dbReference type="AlphaFoldDB" id="A0A7X6MXQ0"/>
<feature type="domain" description="RCK N-terminal" evidence="7">
    <location>
        <begin position="227"/>
        <end position="345"/>
    </location>
</feature>
<evidence type="ECO:0000256" key="3">
    <source>
        <dbReference type="ARBA" id="ARBA00022538"/>
    </source>
</evidence>
<dbReference type="RefSeq" id="WP_168549022.1">
    <property type="nucleotide sequence ID" value="NZ_JAAXPR010000007.1"/>
</dbReference>
<evidence type="ECO:0000313" key="9">
    <source>
        <dbReference type="EMBL" id="NKZ20265.1"/>
    </source>
</evidence>
<dbReference type="PRINTS" id="PR00335">
    <property type="entry name" value="KUPTAKETRKA"/>
</dbReference>
<dbReference type="PANTHER" id="PTHR43833">
    <property type="entry name" value="POTASSIUM CHANNEL PROTEIN 2-RELATED-RELATED"/>
    <property type="match status" value="1"/>
</dbReference>
<protein>
    <recommendedName>
        <fullName evidence="1">Trk system potassium uptake protein TrkA</fullName>
    </recommendedName>
</protein>
<dbReference type="GO" id="GO:0015079">
    <property type="term" value="F:potassium ion transmembrane transporter activity"/>
    <property type="evidence" value="ECO:0007669"/>
    <property type="project" value="InterPro"/>
</dbReference>
<dbReference type="PANTHER" id="PTHR43833:SF5">
    <property type="entry name" value="TRK SYSTEM POTASSIUM UPTAKE PROTEIN TRKA"/>
    <property type="match status" value="1"/>
</dbReference>
<evidence type="ECO:0000256" key="5">
    <source>
        <dbReference type="ARBA" id="ARBA00023027"/>
    </source>
</evidence>
<keyword evidence="5" id="KW-0520">NAD</keyword>
<dbReference type="InterPro" id="IPR006036">
    <property type="entry name" value="K_uptake_TrkA"/>
</dbReference>
<sequence>MKIIVAGGGKVGELLCEELANQYHDLVLIEKNPDVLEHLLDHYDITGLVGNAAAYDIQVEAGVKDADVFIATSETDEINIISAIMARKIGAKYTVARVRNPEYATQFDFVRDSLGIDLLINPDFSAARDIAAIIKYPSSLSVETFMGGRINLVEFEISDRSSLVGIPLYDYKSKFGSLRVCIIHRGDEVMIPKADSRLQVGDRVHVTGFVNDMLKFRQCLLDGDGQIKSVMVVGGGRIAHYLLKLLSKSRIDTKVIEQDEDRCEFLSVEWPQTTIVWGDGTDPTVLEEEGLTQYDAFVSLTGVDEENLITSVYAKHSGVKKVITKMNRTRILKILGDVKIKSIITPKQLIANDISRFIRSRTNLQGSNVEALYRLADNQVEALQFRVKKESKVCFIPLQELKLRKDLFIVSIIRNEELIFPAGQDSLQPHDRVILVTTHNHLTDINDILEA</sequence>
<evidence type="ECO:0000256" key="1">
    <source>
        <dbReference type="ARBA" id="ARBA00017378"/>
    </source>
</evidence>
<dbReference type="Gene3D" id="3.30.70.1450">
    <property type="entry name" value="Regulator of K+ conductance, C-terminal domain"/>
    <property type="match status" value="2"/>
</dbReference>
<feature type="domain" description="RCK C-terminal" evidence="8">
    <location>
        <begin position="140"/>
        <end position="222"/>
    </location>
</feature>
<keyword evidence="3" id="KW-0633">Potassium transport</keyword>
<feature type="domain" description="RCK N-terminal" evidence="7">
    <location>
        <begin position="1"/>
        <end position="120"/>
    </location>
</feature>
<dbReference type="Gene3D" id="3.40.50.720">
    <property type="entry name" value="NAD(P)-binding Rossmann-like Domain"/>
    <property type="match status" value="2"/>
</dbReference>
<dbReference type="EMBL" id="JAAXPR010000007">
    <property type="protein sequence ID" value="NKZ20265.1"/>
    <property type="molecule type" value="Genomic_DNA"/>
</dbReference>
<dbReference type="PROSITE" id="PS51201">
    <property type="entry name" value="RCK_N"/>
    <property type="match status" value="2"/>
</dbReference>
<dbReference type="InterPro" id="IPR036721">
    <property type="entry name" value="RCK_C_sf"/>
</dbReference>
<dbReference type="PROSITE" id="PS51202">
    <property type="entry name" value="RCK_C"/>
    <property type="match status" value="2"/>
</dbReference>
<keyword evidence="6" id="KW-0406">Ion transport</keyword>
<keyword evidence="10" id="KW-1185">Reference proteome</keyword>
<dbReference type="NCBIfam" id="NF007033">
    <property type="entry name" value="PRK09496.1-5"/>
    <property type="match status" value="1"/>
</dbReference>
<dbReference type="SUPFAM" id="SSF116726">
    <property type="entry name" value="TrkA C-terminal domain-like"/>
    <property type="match status" value="2"/>
</dbReference>
<evidence type="ECO:0000259" key="8">
    <source>
        <dbReference type="PROSITE" id="PS51202"/>
    </source>
</evidence>
<evidence type="ECO:0000256" key="6">
    <source>
        <dbReference type="ARBA" id="ARBA00023065"/>
    </source>
</evidence>
<dbReference type="GO" id="GO:0005886">
    <property type="term" value="C:plasma membrane"/>
    <property type="evidence" value="ECO:0007669"/>
    <property type="project" value="InterPro"/>
</dbReference>
<name>A0A7X6MXQ0_9STRE</name>
<dbReference type="InterPro" id="IPR006037">
    <property type="entry name" value="RCK_C"/>
</dbReference>
<proteinExistence type="predicted"/>
<dbReference type="SUPFAM" id="SSF51735">
    <property type="entry name" value="NAD(P)-binding Rossmann-fold domains"/>
    <property type="match status" value="2"/>
</dbReference>
<evidence type="ECO:0000256" key="4">
    <source>
        <dbReference type="ARBA" id="ARBA00022958"/>
    </source>
</evidence>
<accession>A0A7X6MXQ0</accession>
<organism evidence="9 10">
    <name type="scientific">Streptococcus ovuberis</name>
    <dbReference type="NCBI Taxonomy" id="1936207"/>
    <lineage>
        <taxon>Bacteria</taxon>
        <taxon>Bacillati</taxon>
        <taxon>Bacillota</taxon>
        <taxon>Bacilli</taxon>
        <taxon>Lactobacillales</taxon>
        <taxon>Streptococcaceae</taxon>
        <taxon>Streptococcus</taxon>
    </lineage>
</organism>
<dbReference type="InterPro" id="IPR050721">
    <property type="entry name" value="Trk_Ktr_HKT_K-transport"/>
</dbReference>
<dbReference type="InterPro" id="IPR003148">
    <property type="entry name" value="RCK_N"/>
</dbReference>
<feature type="domain" description="RCK C-terminal" evidence="8">
    <location>
        <begin position="370"/>
        <end position="451"/>
    </location>
</feature>
<dbReference type="Pfam" id="PF02254">
    <property type="entry name" value="TrkA_N"/>
    <property type="match status" value="2"/>
</dbReference>
<comment type="caution">
    <text evidence="9">The sequence shown here is derived from an EMBL/GenBank/DDBJ whole genome shotgun (WGS) entry which is preliminary data.</text>
</comment>
<reference evidence="9 10" key="1">
    <citation type="submission" date="2020-04" db="EMBL/GenBank/DDBJ databases">
        <title>MicrobeNet Type strains.</title>
        <authorList>
            <person name="Nicholson A.C."/>
        </authorList>
    </citation>
    <scope>NUCLEOTIDE SEQUENCE [LARGE SCALE GENOMIC DNA]</scope>
    <source>
        <strain evidence="9 10">CCUG 69612</strain>
    </source>
</reference>
<dbReference type="InterPro" id="IPR036291">
    <property type="entry name" value="NAD(P)-bd_dom_sf"/>
</dbReference>